<protein>
    <submittedName>
        <fullName evidence="4">Ribonuclease T2</fullName>
    </submittedName>
</protein>
<evidence type="ECO:0000256" key="1">
    <source>
        <dbReference type="ARBA" id="ARBA00007469"/>
    </source>
</evidence>
<dbReference type="CDD" id="cd01062">
    <property type="entry name" value="RNase_T2_prok"/>
    <property type="match status" value="1"/>
</dbReference>
<dbReference type="Gene3D" id="3.90.730.10">
    <property type="entry name" value="Ribonuclease T2-like"/>
    <property type="match status" value="1"/>
</dbReference>
<dbReference type="Proteomes" id="UP000295043">
    <property type="component" value="Unassembled WGS sequence"/>
</dbReference>
<keyword evidence="3" id="KW-0732">Signal</keyword>
<name>A0A4R2BUM2_9HYPH</name>
<evidence type="ECO:0000313" key="4">
    <source>
        <dbReference type="EMBL" id="TCN29849.1"/>
    </source>
</evidence>
<accession>A0A4R2BUM2</accession>
<proteinExistence type="inferred from homology"/>
<evidence type="ECO:0000256" key="2">
    <source>
        <dbReference type="RuleBase" id="RU004328"/>
    </source>
</evidence>
<reference evidence="4 5" key="1">
    <citation type="submission" date="2019-03" db="EMBL/GenBank/DDBJ databases">
        <title>Genomic Encyclopedia of Type Strains, Phase IV (KMG-V): Genome sequencing to study the core and pangenomes of soil and plant-associated prokaryotes.</title>
        <authorList>
            <person name="Whitman W."/>
        </authorList>
    </citation>
    <scope>NUCLEOTIDE SEQUENCE [LARGE SCALE GENOMIC DNA]</scope>
    <source>
        <strain evidence="4 5">23C40</strain>
    </source>
</reference>
<dbReference type="InterPro" id="IPR036430">
    <property type="entry name" value="RNase_T2-like_sf"/>
</dbReference>
<dbReference type="AlphaFoldDB" id="A0A4R2BUM2"/>
<dbReference type="InterPro" id="IPR001568">
    <property type="entry name" value="RNase_T2-like"/>
</dbReference>
<gene>
    <name evidence="4" type="ORF">EV184_109155</name>
</gene>
<dbReference type="Pfam" id="PF00445">
    <property type="entry name" value="Ribonuclease_T2"/>
    <property type="match status" value="1"/>
</dbReference>
<feature type="chain" id="PRO_5020532427" evidence="3">
    <location>
        <begin position="28"/>
        <end position="257"/>
    </location>
</feature>
<dbReference type="InterPro" id="IPR018188">
    <property type="entry name" value="RNase_T2_His_AS_1"/>
</dbReference>
<feature type="signal peptide" evidence="3">
    <location>
        <begin position="1"/>
        <end position="27"/>
    </location>
</feature>
<dbReference type="GO" id="GO:0006401">
    <property type="term" value="P:RNA catabolic process"/>
    <property type="evidence" value="ECO:0007669"/>
    <property type="project" value="UniProtKB-ARBA"/>
</dbReference>
<dbReference type="PANTHER" id="PTHR11240:SF22">
    <property type="entry name" value="RIBONUCLEASE T2"/>
    <property type="match status" value="1"/>
</dbReference>
<dbReference type="GO" id="GO:0033897">
    <property type="term" value="F:ribonuclease T2 activity"/>
    <property type="evidence" value="ECO:0007669"/>
    <property type="project" value="InterPro"/>
</dbReference>
<dbReference type="SUPFAM" id="SSF55895">
    <property type="entry name" value="Ribonuclease Rh-like"/>
    <property type="match status" value="1"/>
</dbReference>
<evidence type="ECO:0000313" key="5">
    <source>
        <dbReference type="Proteomes" id="UP000295043"/>
    </source>
</evidence>
<comment type="similarity">
    <text evidence="1 2">Belongs to the RNase T2 family.</text>
</comment>
<comment type="caution">
    <text evidence="4">The sequence shown here is derived from an EMBL/GenBank/DDBJ whole genome shotgun (WGS) entry which is preliminary data.</text>
</comment>
<organism evidence="4 5">
    <name type="scientific">Sinorhizobium americanum</name>
    <dbReference type="NCBI Taxonomy" id="194963"/>
    <lineage>
        <taxon>Bacteria</taxon>
        <taxon>Pseudomonadati</taxon>
        <taxon>Pseudomonadota</taxon>
        <taxon>Alphaproteobacteria</taxon>
        <taxon>Hyphomicrobiales</taxon>
        <taxon>Rhizobiaceae</taxon>
        <taxon>Sinorhizobium/Ensifer group</taxon>
        <taxon>Sinorhizobium</taxon>
    </lineage>
</organism>
<dbReference type="PROSITE" id="PS00530">
    <property type="entry name" value="RNASE_T2_1"/>
    <property type="match status" value="1"/>
</dbReference>
<dbReference type="RefSeq" id="WP_132076381.1">
    <property type="nucleotide sequence ID" value="NZ_SLVU01000009.1"/>
</dbReference>
<dbReference type="PANTHER" id="PTHR11240">
    <property type="entry name" value="RIBONUCLEASE T2"/>
    <property type="match status" value="1"/>
</dbReference>
<dbReference type="InterPro" id="IPR039378">
    <property type="entry name" value="RNase_T2_prok"/>
</dbReference>
<sequence length="257" mass="27520">MAVRAMVQVVRVAVLALGLGMSSLVAAEESVGEEAKAVPDGTRTEYVLAVSWQPGFCETRPTRKECIDQTSDRFDATHFSLHGLWPLKKSYCGVEAELKAQDRKGDWLDLPKLAMADDTAARLIVAMPGVKSGLDRHQWLRSGTCQTDNADDYFTLQLRLLDELNTSAVRALFADRIGSEIGEQQIKAAFDQSFGAGAGDRVRMRCQTVEGRSVITGLTIGLSGDLSGKAGLTGLIKAAGPTEFKCAKGIADAAGRG</sequence>
<dbReference type="GO" id="GO:0003723">
    <property type="term" value="F:RNA binding"/>
    <property type="evidence" value="ECO:0007669"/>
    <property type="project" value="InterPro"/>
</dbReference>
<evidence type="ECO:0000256" key="3">
    <source>
        <dbReference type="SAM" id="SignalP"/>
    </source>
</evidence>
<dbReference type="EMBL" id="SLVU01000009">
    <property type="protein sequence ID" value="TCN29849.1"/>
    <property type="molecule type" value="Genomic_DNA"/>
</dbReference>